<dbReference type="NCBIfam" id="TIGR01963">
    <property type="entry name" value="PHB_DH"/>
    <property type="match status" value="1"/>
</dbReference>
<organism evidence="3 4">
    <name type="scientific">Streptomyces hygroscopicus</name>
    <dbReference type="NCBI Taxonomy" id="1912"/>
    <lineage>
        <taxon>Bacteria</taxon>
        <taxon>Bacillati</taxon>
        <taxon>Actinomycetota</taxon>
        <taxon>Actinomycetes</taxon>
        <taxon>Kitasatosporales</taxon>
        <taxon>Streptomycetaceae</taxon>
        <taxon>Streptomyces</taxon>
        <taxon>Streptomyces violaceusniger group</taxon>
    </lineage>
</organism>
<dbReference type="NCBIfam" id="NF009093">
    <property type="entry name" value="PRK12429.1"/>
    <property type="match status" value="1"/>
</dbReference>
<dbReference type="InterPro" id="IPR036291">
    <property type="entry name" value="NAD(P)-bd_dom_sf"/>
</dbReference>
<dbReference type="InterPro" id="IPR011294">
    <property type="entry name" value="3-OHbutyrate_DH"/>
</dbReference>
<accession>A0ABQ3TTK0</accession>
<proteinExistence type="inferred from homology"/>
<keyword evidence="4" id="KW-1185">Reference proteome</keyword>
<dbReference type="Proteomes" id="UP001054854">
    <property type="component" value="Unassembled WGS sequence"/>
</dbReference>
<comment type="similarity">
    <text evidence="1">Belongs to the short-chain dehydrogenases/reductases (SDR) family.</text>
</comment>
<dbReference type="PRINTS" id="PR00081">
    <property type="entry name" value="GDHRDH"/>
</dbReference>
<dbReference type="PANTHER" id="PTHR42879">
    <property type="entry name" value="3-OXOACYL-(ACYL-CARRIER-PROTEIN) REDUCTASE"/>
    <property type="match status" value="1"/>
</dbReference>
<evidence type="ECO:0000313" key="4">
    <source>
        <dbReference type="Proteomes" id="UP001054854"/>
    </source>
</evidence>
<dbReference type="PANTHER" id="PTHR42879:SF2">
    <property type="entry name" value="3-OXOACYL-[ACYL-CARRIER-PROTEIN] REDUCTASE FABG"/>
    <property type="match status" value="1"/>
</dbReference>
<sequence length="300" mass="31254">MWAATAPTASGMVSPTMSRGGPTAYRDGMNSTRTAEGDAARQVGFDASAASAHQFLKGRGALVTGAASGIGRACAVALADAGAFVYVVDLAEEAAERVAEEIGGAPCVADLSDPKAIDGLPADVDIVVNNAGLQHIAPLHEFPPDRFVLIQKIMVEAPFRIIRRALPHMYARGWGRIVNLSSVHGLRASAFKGAYVAAKHAMEGLSKVAALEGAPHGVTSNCVNPGYVRTPLVEAQLADQARSHGVEESAVLEKVLLERSAIKRLIEPEEVASAVLWLCSEAAGFVTGTSLPLDGGWTAH</sequence>
<evidence type="ECO:0000256" key="1">
    <source>
        <dbReference type="ARBA" id="ARBA00006484"/>
    </source>
</evidence>
<comment type="caution">
    <text evidence="3">The sequence shown here is derived from an EMBL/GenBank/DDBJ whole genome shotgun (WGS) entry which is preliminary data.</text>
</comment>
<dbReference type="Pfam" id="PF13561">
    <property type="entry name" value="adh_short_C2"/>
    <property type="match status" value="1"/>
</dbReference>
<dbReference type="InterPro" id="IPR050259">
    <property type="entry name" value="SDR"/>
</dbReference>
<dbReference type="InterPro" id="IPR002347">
    <property type="entry name" value="SDR_fam"/>
</dbReference>
<dbReference type="InterPro" id="IPR020904">
    <property type="entry name" value="Sc_DH/Rdtase_CS"/>
</dbReference>
<name>A0ABQ3TTK0_STRHY</name>
<feature type="compositionally biased region" description="Polar residues" evidence="2">
    <location>
        <begin position="7"/>
        <end position="17"/>
    </location>
</feature>
<gene>
    <name evidence="3" type="primary">bdh</name>
    <name evidence="3" type="ORF">TPA0910_10680</name>
</gene>
<dbReference type="PROSITE" id="PS00061">
    <property type="entry name" value="ADH_SHORT"/>
    <property type="match status" value="1"/>
</dbReference>
<feature type="region of interest" description="Disordered" evidence="2">
    <location>
        <begin position="1"/>
        <end position="36"/>
    </location>
</feature>
<evidence type="ECO:0000313" key="3">
    <source>
        <dbReference type="EMBL" id="GHJ26635.1"/>
    </source>
</evidence>
<dbReference type="SUPFAM" id="SSF51735">
    <property type="entry name" value="NAD(P)-binding Rossmann-fold domains"/>
    <property type="match status" value="1"/>
</dbReference>
<evidence type="ECO:0000256" key="2">
    <source>
        <dbReference type="SAM" id="MobiDB-lite"/>
    </source>
</evidence>
<reference evidence="3" key="1">
    <citation type="submission" date="2024-05" db="EMBL/GenBank/DDBJ databases">
        <title>Whole genome shotgun sequence of Streptomyces hygroscopicus NBRC 113678.</title>
        <authorList>
            <person name="Komaki H."/>
            <person name="Tamura T."/>
        </authorList>
    </citation>
    <scope>NUCLEOTIDE SEQUENCE</scope>
    <source>
        <strain evidence="3">N11-34</strain>
    </source>
</reference>
<dbReference type="EMBL" id="BNEK01000002">
    <property type="protein sequence ID" value="GHJ26635.1"/>
    <property type="molecule type" value="Genomic_DNA"/>
</dbReference>
<dbReference type="PRINTS" id="PR00080">
    <property type="entry name" value="SDRFAMILY"/>
</dbReference>
<protein>
    <submittedName>
        <fullName evidence="3">3-hydroxybutyrate dehydrogenase</fullName>
    </submittedName>
</protein>
<dbReference type="Gene3D" id="3.40.50.720">
    <property type="entry name" value="NAD(P)-binding Rossmann-like Domain"/>
    <property type="match status" value="1"/>
</dbReference>